<dbReference type="OrthoDB" id="1465441at2"/>
<sequence precursor="true">MAIKKGIIGIACWSLLILISFNAFSQQQETFRTDSAGFIEDLHDFMEQVKRLEDQGKATVNRIEALWETGRVDDTVKTLMYKVANTLEARRGRPFPHFEGWLNTTAHYLENDEVNENFFAYQNAIINLCKARDTRLRHIKQFIETIRGLKEFNRLSKNGSTIWKSNAKSHTFEFTTDTMLIKFPLNTLTCNAVRDSIQIFNTSGVYDPIERIWYGKSGQTYWERAGYNRDSVFALYENFRIDLRLSKFEVDSAKFYNYYFYEKPLTGKLSDKVTEIADASRAAFPEFESYESNFLIEGIFKDINYTGGFIMRGAQLYGSGRDNKDARVDIYRDVEYIENGDTLIKRMLFMKGLSDFFVFTDKYILSRNAKVVMVLNQDSLYHPGLQFTYLEKDKEVTLLRDDNTPNMSRSPYYDSYHMFEIDAPVVKWKVGSQSVNFTSLQNSAINNAAFLSYNLFNREYYDVFQGHDFTHPFFRIRRYLNNKESRNFTAKEIARIIQQPEHEARKFLLHMTYLGFADYDNTSHRGKMKQKFYDYLLNIAGRKDYDLIKIESTTQGNTQNAVLNLRNFDIFVNGVPQVHISDAKRVNIFPKQEEIILKKNRSIDFAGVIETGYYTFFGNSFHFDYESFGVDLEHIDSLHIKVVDYYDNYGDPVFKPVMSTIENITGNVFIDDPGNKSGIKDNPEYPIFRSTKDSYVYYDAKSIAGGVYTRDTFYFRIDPYEIDSLNSFDAEGMKYTGTFHAGGIFPPIDEELKLKEDNSLGFDHVTADAGLPVYQGKGRYYDSLAMSNEGLKGDGKLEYLTSTSWSDEFKFYPDTMRTLANRFENKKQKAPFESPQISAEQLNVLWEQTEDNMICMTTGDERASMYANQSQLKGTFYVTPAGINGKGHFKLDKGRFRSENYHFLADQTTADVTDFKIEGMEEDLLAFEADSIQTRVDFPSRTASFEALSPLKPMFFPVNKYKAFVNTFEWSIDENALALKGSSVHRFGKGKHILQATPDKRHPRGNLFVSTHPLQYELNYVSPTTEMDLDENIIASHGVKFIEVADATVYPGDGDFTIKPDAKYKTLANAEIQANNETKYHQFYDATVNINSRKMYSASGYYDYIDKNETKQQIRFDIISVDSTENTYARGKILGDDDFTLSPAFAYRGDIYLDARQKHLTYDGHFMASKNCQVYDKHWVKFKETLNPDAIQIPVDSVTTDINNNRLYKGIMLEHDSIHILPRFFTRRHHYTNYYISTANGYLQYDEYGKKYEIAQKAKLSDKDTLLNYISANTETCNLYGEGELSFTGDYGQVAFNNFGNINYFHDRNEVIMDLFMTIDFFFTPEGLKYMADTMKNFTGLEPVNMLSERYRRGLKHLVGYKLTDQLLNEQKLFGAYKSFPNELKHTLVISNANFKWVQRDGTFHSFGDIGITSIMDIQVNKKVKGAIQTGTSRTGDYFAIYLELSPSYWFFFKYKRGIMMAVSSDPAFNEIINDLRAGQRRQDVDRGEPKFYYHLGSMRDKNRFLEDFREAEQAPEEPQEAPGEKTPENNSKATQQEEKDENEKED</sequence>
<dbReference type="KEGG" id="blq:L21SP5_00034"/>
<dbReference type="RefSeq" id="WP_057951354.1">
    <property type="nucleotide sequence ID" value="NZ_CP013118.1"/>
</dbReference>
<keyword evidence="4" id="KW-1185">Reference proteome</keyword>
<evidence type="ECO:0000313" key="3">
    <source>
        <dbReference type="EMBL" id="ALO13716.1"/>
    </source>
</evidence>
<feature type="chain" id="PRO_5006599112" description="Organic solvent tolerance protein OstA" evidence="2">
    <location>
        <begin position="26"/>
        <end position="1547"/>
    </location>
</feature>
<evidence type="ECO:0000256" key="1">
    <source>
        <dbReference type="SAM" id="MobiDB-lite"/>
    </source>
</evidence>
<proteinExistence type="predicted"/>
<organism evidence="3 4">
    <name type="scientific">Salinivirga cyanobacteriivorans</name>
    <dbReference type="NCBI Taxonomy" id="1307839"/>
    <lineage>
        <taxon>Bacteria</taxon>
        <taxon>Pseudomonadati</taxon>
        <taxon>Bacteroidota</taxon>
        <taxon>Bacteroidia</taxon>
        <taxon>Bacteroidales</taxon>
        <taxon>Salinivirgaceae</taxon>
        <taxon>Salinivirga</taxon>
    </lineage>
</organism>
<feature type="signal peptide" evidence="2">
    <location>
        <begin position="1"/>
        <end position="25"/>
    </location>
</feature>
<keyword evidence="2" id="KW-0732">Signal</keyword>
<protein>
    <recommendedName>
        <fullName evidence="5">Organic solvent tolerance protein OstA</fullName>
    </recommendedName>
</protein>
<evidence type="ECO:0008006" key="5">
    <source>
        <dbReference type="Google" id="ProtNLM"/>
    </source>
</evidence>
<dbReference type="Proteomes" id="UP000064893">
    <property type="component" value="Chromosome"/>
</dbReference>
<dbReference type="STRING" id="1307839.L21SP5_00034"/>
<evidence type="ECO:0000256" key="2">
    <source>
        <dbReference type="SAM" id="SignalP"/>
    </source>
</evidence>
<evidence type="ECO:0000313" key="4">
    <source>
        <dbReference type="Proteomes" id="UP000064893"/>
    </source>
</evidence>
<name>A0A0S2HUR4_9BACT</name>
<dbReference type="EMBL" id="CP013118">
    <property type="protein sequence ID" value="ALO13716.1"/>
    <property type="molecule type" value="Genomic_DNA"/>
</dbReference>
<reference evidence="3 4" key="1">
    <citation type="submission" date="2015-11" db="EMBL/GenBank/DDBJ databases">
        <title>Description and complete genome sequence of a novel strain predominating in hypersaline microbial mats and representing a new family of the Bacteriodetes phylum.</title>
        <authorList>
            <person name="Spring S."/>
            <person name="Bunk B."/>
            <person name="Sproer C."/>
            <person name="Klenk H.-P."/>
        </authorList>
    </citation>
    <scope>NUCLEOTIDE SEQUENCE [LARGE SCALE GENOMIC DNA]</scope>
    <source>
        <strain evidence="3 4">L21-Spi-D4</strain>
    </source>
</reference>
<accession>A0A0S2HUR4</accession>
<feature type="region of interest" description="Disordered" evidence="1">
    <location>
        <begin position="1505"/>
        <end position="1547"/>
    </location>
</feature>
<gene>
    <name evidence="3" type="ORF">L21SP5_00034</name>
</gene>